<dbReference type="PANTHER" id="PTHR19818:SF139">
    <property type="entry name" value="PAIR-RULE PROTEIN ODD-PAIRED"/>
    <property type="match status" value="1"/>
</dbReference>
<sequence length="534" mass="57385">MKASREWSASPIPDTTRPGHDNEKLDALQSAVMGAQSSLVSQALRMLHRSPPMREELRSLSGNQTAPLDNVRPPELATLDTPPSSCVISIEDDINDPLLKPPTVPSQTKRVKTELESFEEAPKPISAQNFPPTEAAGAGGMSNGPLCVGISAEWFLGHSERPALCSPCFAAAPSQQPFVELDSFPSAICPAETHSHALEPLPHGSYHPDLVKQENDELSLYDFAKFDGSRYSSAHSFGLVDSQGTISDLSQPASISDTSVASEDWSSMIDLTGAGDTPVACDAFRKTPSPPLPVPPLAQGCQPFIGEVGYQGFQEGGDPRMAPFQHPKMHSSTLDPFKVSLYHNPSTTVPPTIIAPKSHVGVLNSNTAPQTASEPSIQLYKCDAPSCTRIFTSTHELHSHQKAVHFPSTFRVPSPHTNTTAPILAAPSTFPASRLATIGTTGAATVTPLKCNFSGCAKIFSSMHNLNEHKQVHVSPRVRSYHCSVSGCGGRYFYKRDLQRHLRKKHPALAARLESCRGSGAKGKVGAKARLVRM</sequence>
<dbReference type="Gene3D" id="3.30.160.60">
    <property type="entry name" value="Classic Zinc Finger"/>
    <property type="match status" value="1"/>
</dbReference>
<keyword evidence="4" id="KW-0862">Zinc</keyword>
<dbReference type="PROSITE" id="PS00028">
    <property type="entry name" value="ZINC_FINGER_C2H2_1"/>
    <property type="match status" value="3"/>
</dbReference>
<feature type="domain" description="C2H2-type" evidence="7">
    <location>
        <begin position="449"/>
        <end position="478"/>
    </location>
</feature>
<dbReference type="OrthoDB" id="2556441at2759"/>
<evidence type="ECO:0000259" key="7">
    <source>
        <dbReference type="PROSITE" id="PS50157"/>
    </source>
</evidence>
<dbReference type="GO" id="GO:0000981">
    <property type="term" value="F:DNA-binding transcription factor activity, RNA polymerase II-specific"/>
    <property type="evidence" value="ECO:0007669"/>
    <property type="project" value="TreeGrafter"/>
</dbReference>
<evidence type="ECO:0000313" key="9">
    <source>
        <dbReference type="Proteomes" id="UP000324022"/>
    </source>
</evidence>
<keyword evidence="3 5" id="KW-0863">Zinc-finger</keyword>
<feature type="domain" description="C2H2-type" evidence="7">
    <location>
        <begin position="481"/>
        <end position="506"/>
    </location>
</feature>
<keyword evidence="1" id="KW-0479">Metal-binding</keyword>
<name>A0A5C3E278_9BASI</name>
<keyword evidence="9" id="KW-1185">Reference proteome</keyword>
<feature type="region of interest" description="Disordered" evidence="6">
    <location>
        <begin position="1"/>
        <end position="23"/>
    </location>
</feature>
<accession>A0A5C3E278</accession>
<dbReference type="EMBL" id="OOIN01000008">
    <property type="protein sequence ID" value="SPO24823.1"/>
    <property type="molecule type" value="Genomic_DNA"/>
</dbReference>
<dbReference type="Proteomes" id="UP000324022">
    <property type="component" value="Unassembled WGS sequence"/>
</dbReference>
<dbReference type="PROSITE" id="PS50157">
    <property type="entry name" value="ZINC_FINGER_C2H2_2"/>
    <property type="match status" value="3"/>
</dbReference>
<dbReference type="GO" id="GO:0000978">
    <property type="term" value="F:RNA polymerase II cis-regulatory region sequence-specific DNA binding"/>
    <property type="evidence" value="ECO:0007669"/>
    <property type="project" value="TreeGrafter"/>
</dbReference>
<dbReference type="GO" id="GO:0010557">
    <property type="term" value="P:positive regulation of macromolecule biosynthetic process"/>
    <property type="evidence" value="ECO:0007669"/>
    <property type="project" value="UniProtKB-ARBA"/>
</dbReference>
<protein>
    <recommendedName>
        <fullName evidence="7">C2H2-type domain-containing protein</fullName>
    </recommendedName>
</protein>
<organism evidence="8 9">
    <name type="scientific">Ustilago trichophora</name>
    <dbReference type="NCBI Taxonomy" id="86804"/>
    <lineage>
        <taxon>Eukaryota</taxon>
        <taxon>Fungi</taxon>
        <taxon>Dikarya</taxon>
        <taxon>Basidiomycota</taxon>
        <taxon>Ustilaginomycotina</taxon>
        <taxon>Ustilaginomycetes</taxon>
        <taxon>Ustilaginales</taxon>
        <taxon>Ustilaginaceae</taxon>
        <taxon>Ustilago</taxon>
    </lineage>
</organism>
<dbReference type="AlphaFoldDB" id="A0A5C3E278"/>
<dbReference type="SMART" id="SM00355">
    <property type="entry name" value="ZnF_C2H2"/>
    <property type="match status" value="3"/>
</dbReference>
<evidence type="ECO:0000256" key="4">
    <source>
        <dbReference type="ARBA" id="ARBA00022833"/>
    </source>
</evidence>
<reference evidence="8 9" key="1">
    <citation type="submission" date="2018-03" db="EMBL/GenBank/DDBJ databases">
        <authorList>
            <person name="Guldener U."/>
        </authorList>
    </citation>
    <scope>NUCLEOTIDE SEQUENCE [LARGE SCALE GENOMIC DNA]</scope>
    <source>
        <strain evidence="8 9">NBRC100155</strain>
    </source>
</reference>
<dbReference type="GO" id="GO:0008270">
    <property type="term" value="F:zinc ion binding"/>
    <property type="evidence" value="ECO:0007669"/>
    <property type="project" value="UniProtKB-KW"/>
</dbReference>
<feature type="region of interest" description="Disordered" evidence="6">
    <location>
        <begin position="54"/>
        <end position="82"/>
    </location>
</feature>
<evidence type="ECO:0000313" key="8">
    <source>
        <dbReference type="EMBL" id="SPO24823.1"/>
    </source>
</evidence>
<evidence type="ECO:0000256" key="5">
    <source>
        <dbReference type="PROSITE-ProRule" id="PRU00042"/>
    </source>
</evidence>
<dbReference type="GO" id="GO:0005634">
    <property type="term" value="C:nucleus"/>
    <property type="evidence" value="ECO:0007669"/>
    <property type="project" value="UniProtKB-ARBA"/>
</dbReference>
<evidence type="ECO:0000256" key="2">
    <source>
        <dbReference type="ARBA" id="ARBA00022737"/>
    </source>
</evidence>
<gene>
    <name evidence="8" type="ORF">UTRI_01815_B</name>
</gene>
<dbReference type="PANTHER" id="PTHR19818">
    <property type="entry name" value="ZINC FINGER PROTEIN ZIC AND GLI"/>
    <property type="match status" value="1"/>
</dbReference>
<keyword evidence="2" id="KW-0677">Repeat</keyword>
<evidence type="ECO:0000256" key="1">
    <source>
        <dbReference type="ARBA" id="ARBA00022723"/>
    </source>
</evidence>
<feature type="domain" description="C2H2-type" evidence="7">
    <location>
        <begin position="380"/>
        <end position="405"/>
    </location>
</feature>
<dbReference type="InterPro" id="IPR050329">
    <property type="entry name" value="GLI_C2H2-zinc-finger"/>
</dbReference>
<dbReference type="InterPro" id="IPR013087">
    <property type="entry name" value="Znf_C2H2_type"/>
</dbReference>
<evidence type="ECO:0000256" key="6">
    <source>
        <dbReference type="SAM" id="MobiDB-lite"/>
    </source>
</evidence>
<proteinExistence type="predicted"/>
<evidence type="ECO:0000256" key="3">
    <source>
        <dbReference type="ARBA" id="ARBA00022771"/>
    </source>
</evidence>